<evidence type="ECO:0000313" key="2">
    <source>
        <dbReference type="EMBL" id="CAG9812112.1"/>
    </source>
</evidence>
<accession>A0A9N9SB11</accession>
<evidence type="ECO:0000256" key="1">
    <source>
        <dbReference type="SAM" id="Phobius"/>
    </source>
</evidence>
<keyword evidence="1" id="KW-1133">Transmembrane helix</keyword>
<feature type="transmembrane region" description="Helical" evidence="1">
    <location>
        <begin position="85"/>
        <end position="102"/>
    </location>
</feature>
<proteinExistence type="predicted"/>
<keyword evidence="3" id="KW-1185">Reference proteome</keyword>
<feature type="transmembrane region" description="Helical" evidence="1">
    <location>
        <begin position="21"/>
        <end position="42"/>
    </location>
</feature>
<reference evidence="2" key="2">
    <citation type="submission" date="2022-10" db="EMBL/GenBank/DDBJ databases">
        <authorList>
            <consortium name="ENA_rothamsted_submissions"/>
            <consortium name="culmorum"/>
            <person name="King R."/>
        </authorList>
    </citation>
    <scope>NUCLEOTIDE SEQUENCE</scope>
</reference>
<dbReference type="Proteomes" id="UP001153620">
    <property type="component" value="Chromosome 4"/>
</dbReference>
<protein>
    <submittedName>
        <fullName evidence="2">Uncharacterized protein</fullName>
    </submittedName>
</protein>
<dbReference type="AlphaFoldDB" id="A0A9N9SB11"/>
<organism evidence="2 3">
    <name type="scientific">Chironomus riparius</name>
    <dbReference type="NCBI Taxonomy" id="315576"/>
    <lineage>
        <taxon>Eukaryota</taxon>
        <taxon>Metazoa</taxon>
        <taxon>Ecdysozoa</taxon>
        <taxon>Arthropoda</taxon>
        <taxon>Hexapoda</taxon>
        <taxon>Insecta</taxon>
        <taxon>Pterygota</taxon>
        <taxon>Neoptera</taxon>
        <taxon>Endopterygota</taxon>
        <taxon>Diptera</taxon>
        <taxon>Nematocera</taxon>
        <taxon>Chironomoidea</taxon>
        <taxon>Chironomidae</taxon>
        <taxon>Chironominae</taxon>
        <taxon>Chironomus</taxon>
    </lineage>
</organism>
<keyword evidence="1" id="KW-0812">Transmembrane</keyword>
<feature type="transmembrane region" description="Helical" evidence="1">
    <location>
        <begin position="48"/>
        <end position="73"/>
    </location>
</feature>
<name>A0A9N9SB11_9DIPT</name>
<reference evidence="2" key="1">
    <citation type="submission" date="2022-01" db="EMBL/GenBank/DDBJ databases">
        <authorList>
            <person name="King R."/>
        </authorList>
    </citation>
    <scope>NUCLEOTIDE SEQUENCE</scope>
</reference>
<dbReference type="EMBL" id="OU895880">
    <property type="protein sequence ID" value="CAG9812112.1"/>
    <property type="molecule type" value="Genomic_DNA"/>
</dbReference>
<sequence length="214" mass="24547">MENSHQEYCISIVKMLNFVGIFLSILGSATCLLDVIICIYCAAYNVKITIFAAIFPIFAIGIYFYTTLLNIRLVRIDKTKDKKHFYIIYNIFAFLALTSAFIDGCLKIFMFNFFISFAFFMYFIFGSLTLCITCTANEDLRREREGEPDDDDQLTTVSTQDSMVNKKAKKINNNKQVYQKVPTEVPVISKEVAIEEATITKDQNKEYTGKVTHL</sequence>
<gene>
    <name evidence="2" type="ORF">CHIRRI_LOCUS14918</name>
</gene>
<keyword evidence="1" id="KW-0472">Membrane</keyword>
<feature type="transmembrane region" description="Helical" evidence="1">
    <location>
        <begin position="108"/>
        <end position="134"/>
    </location>
</feature>
<evidence type="ECO:0000313" key="3">
    <source>
        <dbReference type="Proteomes" id="UP001153620"/>
    </source>
</evidence>